<dbReference type="InterPro" id="IPR036322">
    <property type="entry name" value="WD40_repeat_dom_sf"/>
</dbReference>
<keyword evidence="2" id="KW-0472">Membrane</keyword>
<dbReference type="EMBL" id="GGEC01007800">
    <property type="protein sequence ID" value="MBW88283.1"/>
    <property type="molecule type" value="Transcribed_RNA"/>
</dbReference>
<dbReference type="InterPro" id="IPR045288">
    <property type="entry name" value="At1g75140-like"/>
</dbReference>
<evidence type="ECO:0000256" key="3">
    <source>
        <dbReference type="SAM" id="SignalP"/>
    </source>
</evidence>
<reference evidence="4" key="1">
    <citation type="submission" date="2018-02" db="EMBL/GenBank/DDBJ databases">
        <title>Rhizophora mucronata_Transcriptome.</title>
        <authorList>
            <person name="Meera S.P."/>
            <person name="Sreeshan A."/>
            <person name="Augustine A."/>
        </authorList>
    </citation>
    <scope>NUCLEOTIDE SEQUENCE</scope>
    <source>
        <tissue evidence="4">Leaf</tissue>
    </source>
</reference>
<feature type="region of interest" description="Disordered" evidence="1">
    <location>
        <begin position="530"/>
        <end position="631"/>
    </location>
</feature>
<feature type="compositionally biased region" description="Polar residues" evidence="1">
    <location>
        <begin position="588"/>
        <end position="606"/>
    </location>
</feature>
<accession>A0A2P2J472</accession>
<feature type="region of interest" description="Disordered" evidence="1">
    <location>
        <begin position="33"/>
        <end position="61"/>
    </location>
</feature>
<dbReference type="PANTHER" id="PTHR35464">
    <property type="entry name" value="OS06G0115200 PROTEIN"/>
    <property type="match status" value="1"/>
</dbReference>
<evidence type="ECO:0000313" key="4">
    <source>
        <dbReference type="EMBL" id="MBW88282.1"/>
    </source>
</evidence>
<sequence length="646" mass="71973">MAETHQGKLFFLLYLLFILASSLKISVASTSVSTQPEQEHHHHHATYHESGTESGNDSDTPQGLLLHRLEELVRNLSELVAKLESKLTELPDMVGLDKKENRELDKVDKKLADSAEEERFEGKAQDEERIRFTKYSPFWSERFQFVSAVKLDSDATCVNVLPFRDYEGHSKYVAVGDDRGRVYVFLKNGDVLVDFYTECDSPVTAIVSYFSVYKNESVVVTGHQNGAILVHKVYERSNGEDLSSLSMENVGKSASPTNGKECSAINILEVHHVGRLRYILSSDVNGKITVFRENGTIHGSAIPVSKPIAFLKQRLLFLTESGVGSLDLRTMKIRESECEGLNHSLARNYVFDATERSKAYGLTSEGDLIHVLLLGDVMNFKCKVRSKRKVDLDEPVVFQAIKGYLLIVNQETVFVYNVSSPHYVRPGGPRPLFSAGLEEIKLSFLSYQVMEEPSVKKKVIPLMASDREKLIVLGLGNGLVGIYRSNLPVFRGEFNTMLWTSPVLIFILFLFGAWQFFAKKKEALTSWGPDDPFSSTSAPTGAPLGSSTGDRSFVESSSRSANIMDIRSSGLRGPTRTYPSPSRYPGGATSSFRPSPVDANSRSVSVDPNYRAQPSELKYRGSTLEPAGFSKRRENLFINNQVDDGR</sequence>
<feature type="compositionally biased region" description="Polar residues" evidence="1">
    <location>
        <begin position="533"/>
        <end position="561"/>
    </location>
</feature>
<evidence type="ECO:0000256" key="1">
    <source>
        <dbReference type="SAM" id="MobiDB-lite"/>
    </source>
</evidence>
<keyword evidence="3" id="KW-0732">Signal</keyword>
<dbReference type="PANTHER" id="PTHR35464:SF1">
    <property type="entry name" value="OS06G0115200 PROTEIN"/>
    <property type="match status" value="1"/>
</dbReference>
<dbReference type="AlphaFoldDB" id="A0A2P2J472"/>
<name>A0A2P2J472_RHIMU</name>
<keyword evidence="2" id="KW-0812">Transmembrane</keyword>
<evidence type="ECO:0000256" key="2">
    <source>
        <dbReference type="SAM" id="Phobius"/>
    </source>
</evidence>
<keyword evidence="2" id="KW-1133">Transmembrane helix</keyword>
<feature type="signal peptide" evidence="3">
    <location>
        <begin position="1"/>
        <end position="22"/>
    </location>
</feature>
<feature type="compositionally biased region" description="Polar residues" evidence="1">
    <location>
        <begin position="52"/>
        <end position="61"/>
    </location>
</feature>
<protein>
    <submittedName>
        <fullName evidence="4">Putative membrane protein At1g75140-like</fullName>
    </submittedName>
</protein>
<feature type="chain" id="PRO_5015084965" evidence="3">
    <location>
        <begin position="23"/>
        <end position="646"/>
    </location>
</feature>
<dbReference type="EMBL" id="GGEC01007799">
    <property type="protein sequence ID" value="MBW88282.1"/>
    <property type="molecule type" value="Transcribed_RNA"/>
</dbReference>
<feature type="transmembrane region" description="Helical" evidence="2">
    <location>
        <begin position="497"/>
        <end position="517"/>
    </location>
</feature>
<proteinExistence type="predicted"/>
<dbReference type="SUPFAM" id="SSF50978">
    <property type="entry name" value="WD40 repeat-like"/>
    <property type="match status" value="1"/>
</dbReference>
<organism evidence="4">
    <name type="scientific">Rhizophora mucronata</name>
    <name type="common">Asiatic mangrove</name>
    <dbReference type="NCBI Taxonomy" id="61149"/>
    <lineage>
        <taxon>Eukaryota</taxon>
        <taxon>Viridiplantae</taxon>
        <taxon>Streptophyta</taxon>
        <taxon>Embryophyta</taxon>
        <taxon>Tracheophyta</taxon>
        <taxon>Spermatophyta</taxon>
        <taxon>Magnoliopsida</taxon>
        <taxon>eudicotyledons</taxon>
        <taxon>Gunneridae</taxon>
        <taxon>Pentapetalae</taxon>
        <taxon>rosids</taxon>
        <taxon>fabids</taxon>
        <taxon>Malpighiales</taxon>
        <taxon>Rhizophoraceae</taxon>
        <taxon>Rhizophora</taxon>
    </lineage>
</organism>